<evidence type="ECO:0008006" key="3">
    <source>
        <dbReference type="Google" id="ProtNLM"/>
    </source>
</evidence>
<keyword evidence="2" id="KW-1185">Reference proteome</keyword>
<proteinExistence type="predicted"/>
<dbReference type="Gene3D" id="3.30.429.10">
    <property type="entry name" value="Macrophage Migration Inhibitory Factor"/>
    <property type="match status" value="2"/>
</dbReference>
<name>A0A561SWB7_9PSEU</name>
<dbReference type="SUPFAM" id="SSF55331">
    <property type="entry name" value="Tautomerase/MIF"/>
    <property type="match status" value="1"/>
</dbReference>
<dbReference type="InterPro" id="IPR014347">
    <property type="entry name" value="Tautomerase/MIF_sf"/>
</dbReference>
<dbReference type="EMBL" id="VIWU01000001">
    <property type="protein sequence ID" value="TWF79154.1"/>
    <property type="molecule type" value="Genomic_DNA"/>
</dbReference>
<comment type="caution">
    <text evidence="1">The sequence shown here is derived from an EMBL/GenBank/DDBJ whole genome shotgun (WGS) entry which is preliminary data.</text>
</comment>
<evidence type="ECO:0000313" key="1">
    <source>
        <dbReference type="EMBL" id="TWF79154.1"/>
    </source>
</evidence>
<sequence>MIEAPVGADAGTKQKLMRQVSDAIEEAYHFQDVRVWLREYPAENVAQDGRVGAEPPRPMCFLEAPELNSIDARRAMAARIHAAVSEAYSGLANTDETLIMMNHYPLEMAGFAGRLQSDDPEIVDALRQLNG</sequence>
<dbReference type="AlphaFoldDB" id="A0A561SWB7"/>
<gene>
    <name evidence="1" type="ORF">FHX44_115080</name>
</gene>
<reference evidence="1 2" key="1">
    <citation type="submission" date="2019-06" db="EMBL/GenBank/DDBJ databases">
        <title>Sequencing the genomes of 1000 actinobacteria strains.</title>
        <authorList>
            <person name="Klenk H.-P."/>
        </authorList>
    </citation>
    <scope>NUCLEOTIDE SEQUENCE [LARGE SCALE GENOMIC DNA]</scope>
    <source>
        <strain evidence="1 2">DSM 45671</strain>
    </source>
</reference>
<protein>
    <recommendedName>
        <fullName evidence="3">Phenylpyruvate tautomerase PptA (4-oxalocrotonate tautomerase family)</fullName>
    </recommendedName>
</protein>
<dbReference type="Proteomes" id="UP000321261">
    <property type="component" value="Unassembled WGS sequence"/>
</dbReference>
<evidence type="ECO:0000313" key="2">
    <source>
        <dbReference type="Proteomes" id="UP000321261"/>
    </source>
</evidence>
<accession>A0A561SWB7</accession>
<organism evidence="1 2">
    <name type="scientific">Pseudonocardia hierapolitana</name>
    <dbReference type="NCBI Taxonomy" id="1128676"/>
    <lineage>
        <taxon>Bacteria</taxon>
        <taxon>Bacillati</taxon>
        <taxon>Actinomycetota</taxon>
        <taxon>Actinomycetes</taxon>
        <taxon>Pseudonocardiales</taxon>
        <taxon>Pseudonocardiaceae</taxon>
        <taxon>Pseudonocardia</taxon>
    </lineage>
</organism>